<proteinExistence type="predicted"/>
<comment type="caution">
    <text evidence="1">The sequence shown here is derived from an EMBL/GenBank/DDBJ whole genome shotgun (WGS) entry which is preliminary data.</text>
</comment>
<reference evidence="1 2" key="1">
    <citation type="submission" date="2017-06" db="EMBL/GenBank/DDBJ databases">
        <title>Hymenobacter amundsenii sp. nov. isolated from regoliths in Antarctica.</title>
        <authorList>
            <person name="Sedlacek I."/>
            <person name="Kralova S."/>
            <person name="Pantucek R."/>
            <person name="Svec P."/>
            <person name="Holochova P."/>
            <person name="Stankova E."/>
            <person name="Vrbovska V."/>
            <person name="Busse H.-J."/>
        </authorList>
    </citation>
    <scope>NUCLEOTIDE SEQUENCE [LARGE SCALE GENOMIC DNA]</scope>
    <source>
        <strain evidence="1 2">CCM 8682</strain>
    </source>
</reference>
<protein>
    <recommendedName>
        <fullName evidence="3">Nucleotide-diphospho-sugar transferase domain-containing protein</fullName>
    </recommendedName>
</protein>
<dbReference type="SUPFAM" id="SSF53448">
    <property type="entry name" value="Nucleotide-diphospho-sugar transferases"/>
    <property type="match status" value="1"/>
</dbReference>
<evidence type="ECO:0000313" key="2">
    <source>
        <dbReference type="Proteomes" id="UP000197277"/>
    </source>
</evidence>
<evidence type="ECO:0000313" key="1">
    <source>
        <dbReference type="EMBL" id="OWP61479.1"/>
    </source>
</evidence>
<name>A0A246FG24_9BACT</name>
<organism evidence="1 2">
    <name type="scientific">Hymenobacter amundsenii</name>
    <dbReference type="NCBI Taxonomy" id="2006685"/>
    <lineage>
        <taxon>Bacteria</taxon>
        <taxon>Pseudomonadati</taxon>
        <taxon>Bacteroidota</taxon>
        <taxon>Cytophagia</taxon>
        <taxon>Cytophagales</taxon>
        <taxon>Hymenobacteraceae</taxon>
        <taxon>Hymenobacter</taxon>
    </lineage>
</organism>
<gene>
    <name evidence="1" type="ORF">CDA63_19225</name>
</gene>
<dbReference type="EMBL" id="NIRR01000062">
    <property type="protein sequence ID" value="OWP61479.1"/>
    <property type="molecule type" value="Genomic_DNA"/>
</dbReference>
<sequence length="290" mass="33260">MVYIAHGNVDFKNEAIFSILSYLEICDNADKLTIIVYTDSALYFESVLGQQGNIIYEEIDSAQWQAWRGDIDFVHRAKIEVIKHALEKNGGNILYLDSDTFFLKDPKPIYNAIESGIHFLHVREGLIANGSPLHIAIYDFLMAHPAEEWSAISIHTAMYNAGAIGLSRKDLKLLIQTISLTDKLYRAYPSHVMEQLAFSIVLNQNGPAGEVAPFVLHYWHMKEVRSELDKFFGENAGKPLPILLARLREFPIVEASSQKDIWEKRHRWQRALMRLMGIGWKWPANHRKLL</sequence>
<dbReference type="Proteomes" id="UP000197277">
    <property type="component" value="Unassembled WGS sequence"/>
</dbReference>
<dbReference type="InterPro" id="IPR029044">
    <property type="entry name" value="Nucleotide-diphossugar_trans"/>
</dbReference>
<accession>A0A246FG24</accession>
<dbReference type="AlphaFoldDB" id="A0A246FG24"/>
<keyword evidence="2" id="KW-1185">Reference proteome</keyword>
<evidence type="ECO:0008006" key="3">
    <source>
        <dbReference type="Google" id="ProtNLM"/>
    </source>
</evidence>